<gene>
    <name evidence="3" type="primary">echA8_1</name>
    <name evidence="3" type="ORF">Pla8534_27960</name>
</gene>
<dbReference type="Gene3D" id="3.90.226.10">
    <property type="entry name" value="2-enoyl-CoA Hydratase, Chain A, domain 1"/>
    <property type="match status" value="1"/>
</dbReference>
<dbReference type="Pfam" id="PF00378">
    <property type="entry name" value="ECH_1"/>
    <property type="match status" value="1"/>
</dbReference>
<evidence type="ECO:0000256" key="1">
    <source>
        <dbReference type="ARBA" id="ARBA00005254"/>
    </source>
</evidence>
<sequence length="260" mass="27951">MSETLKIKLHPPGGTIMLQRPERRNAISRQMLRELEEAFFDLHQERKVKAVILTGAGSAFCAGMDLNEMQEAAQHDDALDLWRQDSIAYRDLIHQMLRFPKPIIAAVNGPAIAGGAGLLLAADLVVAAPEARFGLPEPRRGIVAGMVAPLLAFRIGSGQAARLLLTADTIDVDEALRIGLFHELAPGHTVWARAHALAEMCAKSAPQALQLTKKLLNETIAESLETQLAAGAAASAAARTTEAAAEGLAAFLEKREPHWP</sequence>
<organism evidence="3 4">
    <name type="scientific">Lignipirellula cremea</name>
    <dbReference type="NCBI Taxonomy" id="2528010"/>
    <lineage>
        <taxon>Bacteria</taxon>
        <taxon>Pseudomonadati</taxon>
        <taxon>Planctomycetota</taxon>
        <taxon>Planctomycetia</taxon>
        <taxon>Pirellulales</taxon>
        <taxon>Pirellulaceae</taxon>
        <taxon>Lignipirellula</taxon>
    </lineage>
</organism>
<proteinExistence type="inferred from homology"/>
<dbReference type="EMBL" id="CP036433">
    <property type="protein sequence ID" value="QDU94987.1"/>
    <property type="molecule type" value="Genomic_DNA"/>
</dbReference>
<reference evidence="3 4" key="1">
    <citation type="submission" date="2019-02" db="EMBL/GenBank/DDBJ databases">
        <title>Deep-cultivation of Planctomycetes and their phenomic and genomic characterization uncovers novel biology.</title>
        <authorList>
            <person name="Wiegand S."/>
            <person name="Jogler M."/>
            <person name="Boedeker C."/>
            <person name="Pinto D."/>
            <person name="Vollmers J."/>
            <person name="Rivas-Marin E."/>
            <person name="Kohn T."/>
            <person name="Peeters S.H."/>
            <person name="Heuer A."/>
            <person name="Rast P."/>
            <person name="Oberbeckmann S."/>
            <person name="Bunk B."/>
            <person name="Jeske O."/>
            <person name="Meyerdierks A."/>
            <person name="Storesund J.E."/>
            <person name="Kallscheuer N."/>
            <person name="Luecker S."/>
            <person name="Lage O.M."/>
            <person name="Pohl T."/>
            <person name="Merkel B.J."/>
            <person name="Hornburger P."/>
            <person name="Mueller R.-W."/>
            <person name="Bruemmer F."/>
            <person name="Labrenz M."/>
            <person name="Spormann A.M."/>
            <person name="Op den Camp H."/>
            <person name="Overmann J."/>
            <person name="Amann R."/>
            <person name="Jetten M.S.M."/>
            <person name="Mascher T."/>
            <person name="Medema M.H."/>
            <person name="Devos D.P."/>
            <person name="Kaster A.-K."/>
            <person name="Ovreas L."/>
            <person name="Rohde M."/>
            <person name="Galperin M.Y."/>
            <person name="Jogler C."/>
        </authorList>
    </citation>
    <scope>NUCLEOTIDE SEQUENCE [LARGE SCALE GENOMIC DNA]</scope>
    <source>
        <strain evidence="3 4">Pla85_3_4</strain>
    </source>
</reference>
<dbReference type="InterPro" id="IPR018376">
    <property type="entry name" value="Enoyl-CoA_hyd/isom_CS"/>
</dbReference>
<dbReference type="Proteomes" id="UP000317648">
    <property type="component" value="Chromosome"/>
</dbReference>
<keyword evidence="4" id="KW-1185">Reference proteome</keyword>
<dbReference type="AlphaFoldDB" id="A0A518DT23"/>
<dbReference type="OrthoDB" id="370015at2"/>
<dbReference type="Gene3D" id="1.10.12.10">
    <property type="entry name" value="Lyase 2-enoyl-coa Hydratase, Chain A, domain 2"/>
    <property type="match status" value="1"/>
</dbReference>
<dbReference type="GO" id="GO:0004300">
    <property type="term" value="F:enoyl-CoA hydratase activity"/>
    <property type="evidence" value="ECO:0007669"/>
    <property type="project" value="UniProtKB-EC"/>
</dbReference>
<evidence type="ECO:0000313" key="4">
    <source>
        <dbReference type="Proteomes" id="UP000317648"/>
    </source>
</evidence>
<dbReference type="InterPro" id="IPR029045">
    <property type="entry name" value="ClpP/crotonase-like_dom_sf"/>
</dbReference>
<dbReference type="InterPro" id="IPR001753">
    <property type="entry name" value="Enoyl-CoA_hydra/iso"/>
</dbReference>
<evidence type="ECO:0000313" key="3">
    <source>
        <dbReference type="EMBL" id="QDU94987.1"/>
    </source>
</evidence>
<accession>A0A518DT23</accession>
<evidence type="ECO:0000256" key="2">
    <source>
        <dbReference type="RuleBase" id="RU003707"/>
    </source>
</evidence>
<dbReference type="InterPro" id="IPR051683">
    <property type="entry name" value="Enoyl-CoA_Hydratase/Isomerase"/>
</dbReference>
<dbReference type="PROSITE" id="PS00166">
    <property type="entry name" value="ENOYL_COA_HYDRATASE"/>
    <property type="match status" value="1"/>
</dbReference>
<dbReference type="InterPro" id="IPR014748">
    <property type="entry name" value="Enoyl-CoA_hydra_C"/>
</dbReference>
<comment type="similarity">
    <text evidence="1 2">Belongs to the enoyl-CoA hydratase/isomerase family.</text>
</comment>
<dbReference type="RefSeq" id="WP_145053773.1">
    <property type="nucleotide sequence ID" value="NZ_CP036433.1"/>
</dbReference>
<dbReference type="PANTHER" id="PTHR42964">
    <property type="entry name" value="ENOYL-COA HYDRATASE"/>
    <property type="match status" value="1"/>
</dbReference>
<protein>
    <submittedName>
        <fullName evidence="3">Putative enoyl-CoA hydratase echA8</fullName>
        <ecNumber evidence="3">4.2.1.17</ecNumber>
    </submittedName>
</protein>
<dbReference type="KEGG" id="lcre:Pla8534_27960"/>
<dbReference type="SUPFAM" id="SSF52096">
    <property type="entry name" value="ClpP/crotonase"/>
    <property type="match status" value="1"/>
</dbReference>
<keyword evidence="3" id="KW-0456">Lyase</keyword>
<name>A0A518DT23_9BACT</name>
<dbReference type="EC" id="4.2.1.17" evidence="3"/>
<dbReference type="CDD" id="cd06558">
    <property type="entry name" value="crotonase-like"/>
    <property type="match status" value="1"/>
</dbReference>
<dbReference type="PANTHER" id="PTHR42964:SF1">
    <property type="entry name" value="POLYKETIDE BIOSYNTHESIS ENOYL-COA HYDRATASE PKSH-RELATED"/>
    <property type="match status" value="1"/>
</dbReference>